<evidence type="ECO:0000313" key="2">
    <source>
        <dbReference type="EMBL" id="APG64922.1"/>
    </source>
</evidence>
<protein>
    <submittedName>
        <fullName evidence="2">Uncharacterized protein</fullName>
    </submittedName>
</protein>
<keyword evidence="3" id="KW-1185">Reference proteome</keyword>
<dbReference type="OrthoDB" id="1364450at2"/>
<dbReference type="STRING" id="1850252.LPB136_05915"/>
<name>A0A1L3JIJ3_9FLAO</name>
<dbReference type="Proteomes" id="UP000181898">
    <property type="component" value="Chromosome"/>
</dbReference>
<dbReference type="KEGG" id="ten:LPB136_05915"/>
<organism evidence="2 3">
    <name type="scientific">Tenacibaculum todarodis</name>
    <dbReference type="NCBI Taxonomy" id="1850252"/>
    <lineage>
        <taxon>Bacteria</taxon>
        <taxon>Pseudomonadati</taxon>
        <taxon>Bacteroidota</taxon>
        <taxon>Flavobacteriia</taxon>
        <taxon>Flavobacteriales</taxon>
        <taxon>Flavobacteriaceae</taxon>
        <taxon>Tenacibaculum</taxon>
    </lineage>
</organism>
<accession>A0A1L3JIJ3</accession>
<sequence length="294" mass="34890">MKTKLILLLCLFTANLCIAQKQTRRAYTTIKEYKKLINNQLTKKDLENSIIRGNDTLILISGKEFYKEGVSVKYQPKDSTFLELYKDVVYQKYRKTDKKTKHYMRLWRKPIKIFFSESLDDYYKKEIIKTANILSSQVDSLTISFVDKLEKSNYIIYQIDSLNTYKYSNKLSKNKYVDYYVFWKNNKIYDSKLELNLITYNNIDKKINANYLKQQFFKSLGYFNTTTKLPCYDILSDCNSGNKVITSNNLDILKYHYSFGISKGTDLETFEKNHKKAIETYKKTGTHMLFKHID</sequence>
<keyword evidence="1" id="KW-0732">Signal</keyword>
<dbReference type="EMBL" id="CP018155">
    <property type="protein sequence ID" value="APG64922.1"/>
    <property type="molecule type" value="Genomic_DNA"/>
</dbReference>
<dbReference type="RefSeq" id="WP_072555247.1">
    <property type="nucleotide sequence ID" value="NZ_CP018155.1"/>
</dbReference>
<evidence type="ECO:0000256" key="1">
    <source>
        <dbReference type="SAM" id="SignalP"/>
    </source>
</evidence>
<dbReference type="AlphaFoldDB" id="A0A1L3JIJ3"/>
<feature type="signal peptide" evidence="1">
    <location>
        <begin position="1"/>
        <end position="19"/>
    </location>
</feature>
<feature type="chain" id="PRO_5012114578" evidence="1">
    <location>
        <begin position="20"/>
        <end position="294"/>
    </location>
</feature>
<gene>
    <name evidence="2" type="ORF">LPB136_05915</name>
</gene>
<evidence type="ECO:0000313" key="3">
    <source>
        <dbReference type="Proteomes" id="UP000181898"/>
    </source>
</evidence>
<reference evidence="2 3" key="1">
    <citation type="submission" date="2016-11" db="EMBL/GenBank/DDBJ databases">
        <title>Tenacibaculum sp. LPB0136, isolated from marine environment.</title>
        <authorList>
            <person name="Kim E."/>
            <person name="Yi H."/>
        </authorList>
    </citation>
    <scope>NUCLEOTIDE SEQUENCE [LARGE SCALE GENOMIC DNA]</scope>
    <source>
        <strain evidence="2 3">LPB0136</strain>
    </source>
</reference>
<proteinExistence type="predicted"/>